<reference evidence="2" key="1">
    <citation type="journal article" date="2014" name="Proc. Natl. Acad. Sci. U.S.A.">
        <title>Extensive sampling of basidiomycete genomes demonstrates inadequacy of the white-rot/brown-rot paradigm for wood decay fungi.</title>
        <authorList>
            <person name="Riley R."/>
            <person name="Salamov A.A."/>
            <person name="Brown D.W."/>
            <person name="Nagy L.G."/>
            <person name="Floudas D."/>
            <person name="Held B.W."/>
            <person name="Levasseur A."/>
            <person name="Lombard V."/>
            <person name="Morin E."/>
            <person name="Otillar R."/>
            <person name="Lindquist E.A."/>
            <person name="Sun H."/>
            <person name="LaButti K.M."/>
            <person name="Schmutz J."/>
            <person name="Jabbour D."/>
            <person name="Luo H."/>
            <person name="Baker S.E."/>
            <person name="Pisabarro A.G."/>
            <person name="Walton J.D."/>
            <person name="Blanchette R.A."/>
            <person name="Henrissat B."/>
            <person name="Martin F."/>
            <person name="Cullen D."/>
            <person name="Hibbett D.S."/>
            <person name="Grigoriev I.V."/>
        </authorList>
    </citation>
    <scope>NUCLEOTIDE SEQUENCE [LARGE SCALE GENOMIC DNA]</scope>
    <source>
        <strain evidence="2">MUCL 33604</strain>
    </source>
</reference>
<dbReference type="EMBL" id="KL197713">
    <property type="protein sequence ID" value="KDQ60665.1"/>
    <property type="molecule type" value="Genomic_DNA"/>
</dbReference>
<evidence type="ECO:0000313" key="1">
    <source>
        <dbReference type="EMBL" id="KDQ60665.1"/>
    </source>
</evidence>
<dbReference type="HOGENOM" id="CLU_2050012_0_0_1"/>
<dbReference type="Proteomes" id="UP000027265">
    <property type="component" value="Unassembled WGS sequence"/>
</dbReference>
<dbReference type="InParanoid" id="A0A067Q3B8"/>
<evidence type="ECO:0000313" key="2">
    <source>
        <dbReference type="Proteomes" id="UP000027265"/>
    </source>
</evidence>
<protein>
    <submittedName>
        <fullName evidence="1">Uncharacterized protein</fullName>
    </submittedName>
</protein>
<keyword evidence="2" id="KW-1185">Reference proteome</keyword>
<accession>A0A067Q3B8</accession>
<organism evidence="1 2">
    <name type="scientific">Jaapia argillacea MUCL 33604</name>
    <dbReference type="NCBI Taxonomy" id="933084"/>
    <lineage>
        <taxon>Eukaryota</taxon>
        <taxon>Fungi</taxon>
        <taxon>Dikarya</taxon>
        <taxon>Basidiomycota</taxon>
        <taxon>Agaricomycotina</taxon>
        <taxon>Agaricomycetes</taxon>
        <taxon>Agaricomycetidae</taxon>
        <taxon>Jaapiales</taxon>
        <taxon>Jaapiaceae</taxon>
        <taxon>Jaapia</taxon>
    </lineage>
</organism>
<proteinExistence type="predicted"/>
<dbReference type="AlphaFoldDB" id="A0A067Q3B8"/>
<gene>
    <name evidence="1" type="ORF">JAAARDRAFT_557626</name>
</gene>
<name>A0A067Q3B8_9AGAM</name>
<sequence length="120" mass="13122">MTPPTRVQLLCASFSSLISLDSSSVAESSLGRSLPVRLRSVKSTSEYLPSSDSLSTIRYEISLISIGAVSTAQNLEVCEWGQFLTPCEVGFAYYLIVFCASTFRCAIGLGRRWKISEGRL</sequence>